<dbReference type="PANTHER" id="PTHR42736:SF1">
    <property type="entry name" value="PROTEIN-GLUTAMINE GAMMA-GLUTAMYLTRANSFERASE"/>
    <property type="match status" value="1"/>
</dbReference>
<evidence type="ECO:0000256" key="1">
    <source>
        <dbReference type="SAM" id="MobiDB-lite"/>
    </source>
</evidence>
<dbReference type="PANTHER" id="PTHR42736">
    <property type="entry name" value="PROTEIN-GLUTAMINE GAMMA-GLUTAMYLTRANSFERASE"/>
    <property type="match status" value="1"/>
</dbReference>
<dbReference type="InterPro" id="IPR002931">
    <property type="entry name" value="Transglutaminase-like"/>
</dbReference>
<keyword evidence="2" id="KW-1133">Transmembrane helix</keyword>
<proteinExistence type="predicted"/>
<feature type="transmembrane region" description="Helical" evidence="2">
    <location>
        <begin position="207"/>
        <end position="230"/>
    </location>
</feature>
<accession>A0ABU2KPD8</accession>
<organism evidence="5 6">
    <name type="scientific">Streptomonospora wellingtoniae</name>
    <dbReference type="NCBI Taxonomy" id="3075544"/>
    <lineage>
        <taxon>Bacteria</taxon>
        <taxon>Bacillati</taxon>
        <taxon>Actinomycetota</taxon>
        <taxon>Actinomycetes</taxon>
        <taxon>Streptosporangiales</taxon>
        <taxon>Nocardiopsidaceae</taxon>
        <taxon>Streptomonospora</taxon>
    </lineage>
</organism>
<dbReference type="RefSeq" id="WP_311543559.1">
    <property type="nucleotide sequence ID" value="NZ_JAVREK010000002.1"/>
</dbReference>
<feature type="signal peptide" evidence="3">
    <location>
        <begin position="1"/>
        <end position="23"/>
    </location>
</feature>
<keyword evidence="2" id="KW-0812">Transmembrane</keyword>
<feature type="transmembrane region" description="Helical" evidence="2">
    <location>
        <begin position="117"/>
        <end position="136"/>
    </location>
</feature>
<gene>
    <name evidence="5" type="ORF">RM446_03330</name>
</gene>
<evidence type="ECO:0000313" key="6">
    <source>
        <dbReference type="Proteomes" id="UP001183226"/>
    </source>
</evidence>
<dbReference type="InterPro" id="IPR052901">
    <property type="entry name" value="Bact_TGase-like"/>
</dbReference>
<comment type="caution">
    <text evidence="5">The sequence shown here is derived from an EMBL/GenBank/DDBJ whole genome shotgun (WGS) entry which is preliminary data.</text>
</comment>
<protein>
    <submittedName>
        <fullName evidence="5">TransglutaminaseTgpA domain-containing protein</fullName>
    </submittedName>
</protein>
<name>A0ABU2KPD8_9ACTN</name>
<dbReference type="InterPro" id="IPR021878">
    <property type="entry name" value="TgpA_N"/>
</dbReference>
<dbReference type="Gene3D" id="3.10.620.30">
    <property type="match status" value="1"/>
</dbReference>
<feature type="transmembrane region" description="Helical" evidence="2">
    <location>
        <begin position="626"/>
        <end position="649"/>
    </location>
</feature>
<keyword evidence="3" id="KW-0732">Signal</keyword>
<dbReference type="Proteomes" id="UP001183226">
    <property type="component" value="Unassembled WGS sequence"/>
</dbReference>
<keyword evidence="6" id="KW-1185">Reference proteome</keyword>
<sequence>MIAKAALTLTAAAALLLALPALAPLIAGGTWWGPSVAVVVACALTGLVLRAARVTVVAVPILQAAAVLAVLTASFVSYAAPLGFVPAPGALGELVAVFTEGRAQIGTETTPIPATPALALVIAAATALLAIVSDFLAVTARAAAVTALPLAGLLLVPLLVDDRGVEGSAFACAAVGYVVLLAVDGWVRGSGWGIRVRAEHDTAAPVLGGFQHIAATAGVAAAAVALALLVPPAVPGLTSSSLYALADGTRLGGETITTTHPLVSLRRDLASTSDRPVLSYETDADRPDYLRMYALDAFDGQSWTMSRLRARGDGDLGDELLPSPPGQSSIDSRRVTTEVTLADRFEADFLPMPYPARRLSAAGEWYADPATLMVFTTGAPARGDSYEVTSLVNEPDPDMLAADLPPGSDLDERYLEVPDGVDERTAELADSITSGAGTAHEQAVALQDWFSTAGRFDYDLSPPSIPEGADPLSYFLFESRVGYCEQFAGAMALLARQAGIPARVAIGYTAGTRTGGDSWEVTESDAHAWPELYFEGAGWLRFEPTPASSGGQGTATVPDYADTVPSAPRGEPGPGGQAGRPDDEAAPSAGPRGQEEPTASSDSPEPTGDDEGGAGGGPGEGRADGWWWAALVPALLAVAAVPGIIRVLVRRTRWVRAGTPAQRARAAWRELRDDCRDLGLPWSRAESPRAVAGRLTADRGLAPAAEAALWRLAMAEESARYAPEFRQEGSPSNDSRLVRSALRASRGRGAALRAGLLPGSLLPATQTAPEAPRAQRPGTAAG</sequence>
<feature type="region of interest" description="Disordered" evidence="1">
    <location>
        <begin position="756"/>
        <end position="782"/>
    </location>
</feature>
<reference evidence="6" key="1">
    <citation type="submission" date="2023-07" db="EMBL/GenBank/DDBJ databases">
        <title>30 novel species of actinomycetes from the DSMZ collection.</title>
        <authorList>
            <person name="Nouioui I."/>
        </authorList>
    </citation>
    <scope>NUCLEOTIDE SEQUENCE [LARGE SCALE GENOMIC DNA]</scope>
    <source>
        <strain evidence="6">DSM 45055</strain>
    </source>
</reference>
<dbReference type="Pfam" id="PF11992">
    <property type="entry name" value="TgpA_N"/>
    <property type="match status" value="1"/>
</dbReference>
<dbReference type="InterPro" id="IPR038765">
    <property type="entry name" value="Papain-like_cys_pep_sf"/>
</dbReference>
<evidence type="ECO:0000256" key="3">
    <source>
        <dbReference type="SAM" id="SignalP"/>
    </source>
</evidence>
<dbReference type="Pfam" id="PF01841">
    <property type="entry name" value="Transglut_core"/>
    <property type="match status" value="1"/>
</dbReference>
<feature type="transmembrane region" description="Helical" evidence="2">
    <location>
        <begin position="166"/>
        <end position="187"/>
    </location>
</feature>
<evidence type="ECO:0000259" key="4">
    <source>
        <dbReference type="SMART" id="SM00460"/>
    </source>
</evidence>
<dbReference type="EMBL" id="JAVREK010000002">
    <property type="protein sequence ID" value="MDT0301141.1"/>
    <property type="molecule type" value="Genomic_DNA"/>
</dbReference>
<evidence type="ECO:0000313" key="5">
    <source>
        <dbReference type="EMBL" id="MDT0301141.1"/>
    </source>
</evidence>
<feature type="region of interest" description="Disordered" evidence="1">
    <location>
        <begin position="544"/>
        <end position="621"/>
    </location>
</feature>
<feature type="transmembrane region" description="Helical" evidence="2">
    <location>
        <begin position="30"/>
        <end position="49"/>
    </location>
</feature>
<dbReference type="SMART" id="SM00460">
    <property type="entry name" value="TGc"/>
    <property type="match status" value="1"/>
</dbReference>
<feature type="transmembrane region" description="Helical" evidence="2">
    <location>
        <begin position="143"/>
        <end position="160"/>
    </location>
</feature>
<feature type="domain" description="Transglutaminase-like" evidence="4">
    <location>
        <begin position="476"/>
        <end position="546"/>
    </location>
</feature>
<feature type="transmembrane region" description="Helical" evidence="2">
    <location>
        <begin position="56"/>
        <end position="80"/>
    </location>
</feature>
<dbReference type="SUPFAM" id="SSF54001">
    <property type="entry name" value="Cysteine proteinases"/>
    <property type="match status" value="1"/>
</dbReference>
<evidence type="ECO:0000256" key="2">
    <source>
        <dbReference type="SAM" id="Phobius"/>
    </source>
</evidence>
<keyword evidence="2" id="KW-0472">Membrane</keyword>
<feature type="chain" id="PRO_5046274464" evidence="3">
    <location>
        <begin position="24"/>
        <end position="782"/>
    </location>
</feature>